<evidence type="ECO:0000256" key="3">
    <source>
        <dbReference type="SAM" id="MobiDB-lite"/>
    </source>
</evidence>
<evidence type="ECO:0000313" key="4">
    <source>
        <dbReference type="EMBL" id="WOK94541.1"/>
    </source>
</evidence>
<dbReference type="GO" id="GO:0005516">
    <property type="term" value="F:calmodulin binding"/>
    <property type="evidence" value="ECO:0007669"/>
    <property type="project" value="UniProtKB-KW"/>
</dbReference>
<dbReference type="CDD" id="cd23767">
    <property type="entry name" value="IQCD"/>
    <property type="match status" value="1"/>
</dbReference>
<dbReference type="EMBL" id="CP136890">
    <property type="protein sequence ID" value="WOK94541.1"/>
    <property type="molecule type" value="Genomic_DNA"/>
</dbReference>
<dbReference type="Pfam" id="PF00612">
    <property type="entry name" value="IQ"/>
    <property type="match status" value="1"/>
</dbReference>
<keyword evidence="1" id="KW-0112">Calmodulin-binding</keyword>
<sequence length="460" mass="51842">MGKKSSWLSIFKRAFTSSSNEKFVDTSISIQGSENKLTREKKKWGFGKSKHSEINSFIPLHRQPSSIEEILEDAGNEQQHHRMHQVIPKKVQQSKSPARKPRIIPNYAHLAAIKIQAAYRGYRARRSYRALKGLMRLQRVMRGPSVKRQTTNTLRYMHTLVRVQLQIRDRRLQMVESRSLQLHQTPRKNEETGSNFGRWSVAHQTEAERFEEWDDSVLTKEEMEARMQRKVEAVIRRERALAYAYTHQLLKVTPRSAEAMLTDLRTGRAPWWWAWLESQLPSNFAGAAPTPPIQTPRPQTPRYNSQMPRPQTPRSAAPAAGGRFKAASVACRPHRRYYSRLKPEDADDASLTSCPPFAVPNYMAPTVSAQAKARGHRTFTAVPEPKKKRFSLGLSQSIGSLFTGKETTGSGGDGGGCGARSMRRQGRHRSTPSVGGMSIESIVSLPVGAVAGSGRNRSFM</sequence>
<reference evidence="4 5" key="1">
    <citation type="submission" date="2023-10" db="EMBL/GenBank/DDBJ databases">
        <title>Chromosome-scale genome assembly provides insights into flower coloration mechanisms of Canna indica.</title>
        <authorList>
            <person name="Li C."/>
        </authorList>
    </citation>
    <scope>NUCLEOTIDE SEQUENCE [LARGE SCALE GENOMIC DNA]</scope>
    <source>
        <tissue evidence="4">Flower</tissue>
    </source>
</reference>
<protein>
    <recommendedName>
        <fullName evidence="6">DUF4005 domain-containing protein</fullName>
    </recommendedName>
</protein>
<feature type="compositionally biased region" description="Gly residues" evidence="3">
    <location>
        <begin position="409"/>
        <end position="418"/>
    </location>
</feature>
<feature type="compositionally biased region" description="Basic residues" evidence="3">
    <location>
        <begin position="421"/>
        <end position="430"/>
    </location>
</feature>
<evidence type="ECO:0008006" key="6">
    <source>
        <dbReference type="Google" id="ProtNLM"/>
    </source>
</evidence>
<evidence type="ECO:0000256" key="2">
    <source>
        <dbReference type="ARBA" id="ARBA00024341"/>
    </source>
</evidence>
<dbReference type="AlphaFoldDB" id="A0AAQ3JTJ9"/>
<feature type="region of interest" description="Disordered" evidence="3">
    <location>
        <begin position="287"/>
        <end position="324"/>
    </location>
</feature>
<dbReference type="Proteomes" id="UP001327560">
    <property type="component" value="Chromosome 1"/>
</dbReference>
<name>A0AAQ3JTJ9_9LILI</name>
<feature type="compositionally biased region" description="Pro residues" evidence="3">
    <location>
        <begin position="289"/>
        <end position="299"/>
    </location>
</feature>
<dbReference type="PANTHER" id="PTHR32295:SF113">
    <property type="entry name" value="PROTEIN IQ-DOMAIN 14"/>
    <property type="match status" value="1"/>
</dbReference>
<keyword evidence="5" id="KW-1185">Reference proteome</keyword>
<proteinExistence type="inferred from homology"/>
<evidence type="ECO:0000313" key="5">
    <source>
        <dbReference type="Proteomes" id="UP001327560"/>
    </source>
</evidence>
<dbReference type="Gene3D" id="1.20.5.190">
    <property type="match status" value="1"/>
</dbReference>
<dbReference type="PROSITE" id="PS50096">
    <property type="entry name" value="IQ"/>
    <property type="match status" value="1"/>
</dbReference>
<dbReference type="SMART" id="SM00015">
    <property type="entry name" value="IQ"/>
    <property type="match status" value="1"/>
</dbReference>
<feature type="region of interest" description="Disordered" evidence="3">
    <location>
        <begin position="401"/>
        <end position="437"/>
    </location>
</feature>
<dbReference type="InterPro" id="IPR000048">
    <property type="entry name" value="IQ_motif_EF-hand-BS"/>
</dbReference>
<feature type="compositionally biased region" description="Polar residues" evidence="3">
    <location>
        <begin position="303"/>
        <end position="314"/>
    </location>
</feature>
<evidence type="ECO:0000256" key="1">
    <source>
        <dbReference type="ARBA" id="ARBA00022860"/>
    </source>
</evidence>
<organism evidence="4 5">
    <name type="scientific">Canna indica</name>
    <name type="common">Indian-shot</name>
    <dbReference type="NCBI Taxonomy" id="4628"/>
    <lineage>
        <taxon>Eukaryota</taxon>
        <taxon>Viridiplantae</taxon>
        <taxon>Streptophyta</taxon>
        <taxon>Embryophyta</taxon>
        <taxon>Tracheophyta</taxon>
        <taxon>Spermatophyta</taxon>
        <taxon>Magnoliopsida</taxon>
        <taxon>Liliopsida</taxon>
        <taxon>Zingiberales</taxon>
        <taxon>Cannaceae</taxon>
        <taxon>Canna</taxon>
    </lineage>
</organism>
<dbReference type="PANTHER" id="PTHR32295">
    <property type="entry name" value="IQ-DOMAIN 5-RELATED"/>
    <property type="match status" value="1"/>
</dbReference>
<accession>A0AAQ3JTJ9</accession>
<gene>
    <name evidence="4" type="ORF">Cni_G03245</name>
</gene>
<comment type="similarity">
    <text evidence="2">Belongs to the IQD family.</text>
</comment>